<keyword evidence="1" id="KW-1133">Transmembrane helix</keyword>
<feature type="transmembrane region" description="Helical" evidence="1">
    <location>
        <begin position="95"/>
        <end position="113"/>
    </location>
</feature>
<sequence length="180" mass="19109">MTLPQSIARLVLATALLLLIPLVAMQFTKEVTWTLDDFIVAGLLLFGAGLTYTLVARMGGSGTYRVAAGIAVVAGLLLVWGNLAVGFIGSEDNPANLLYGGVLAVALIGAIAARFRPLGMSRAMFATALTQFLVPLIAMLIWRPEVDMGMFQLLALNTAFAGLWVGSGWLFRRASPSPLK</sequence>
<feature type="transmembrane region" description="Helical" evidence="1">
    <location>
        <begin position="67"/>
        <end position="89"/>
    </location>
</feature>
<dbReference type="RefSeq" id="WP_208177580.1">
    <property type="nucleotide sequence ID" value="NZ_JAGETZ010000013.1"/>
</dbReference>
<dbReference type="EMBL" id="JAGETZ010000013">
    <property type="protein sequence ID" value="MBO2011895.1"/>
    <property type="molecule type" value="Genomic_DNA"/>
</dbReference>
<organism evidence="2 3">
    <name type="scientific">Hymenobacter negativus</name>
    <dbReference type="NCBI Taxonomy" id="2795026"/>
    <lineage>
        <taxon>Bacteria</taxon>
        <taxon>Pseudomonadati</taxon>
        <taxon>Bacteroidota</taxon>
        <taxon>Cytophagia</taxon>
        <taxon>Cytophagales</taxon>
        <taxon>Hymenobacteraceae</taxon>
        <taxon>Hymenobacter</taxon>
    </lineage>
</organism>
<evidence type="ECO:0000313" key="2">
    <source>
        <dbReference type="EMBL" id="MBO2011895.1"/>
    </source>
</evidence>
<name>A0ABS3QKV1_9BACT</name>
<accession>A0ABS3QKV1</accession>
<feature type="transmembrane region" description="Helical" evidence="1">
    <location>
        <begin position="149"/>
        <end position="171"/>
    </location>
</feature>
<evidence type="ECO:0000313" key="3">
    <source>
        <dbReference type="Proteomes" id="UP000664369"/>
    </source>
</evidence>
<proteinExistence type="predicted"/>
<keyword evidence="1" id="KW-0472">Membrane</keyword>
<keyword evidence="1" id="KW-0812">Transmembrane</keyword>
<dbReference type="Proteomes" id="UP000664369">
    <property type="component" value="Unassembled WGS sequence"/>
</dbReference>
<evidence type="ECO:0008006" key="4">
    <source>
        <dbReference type="Google" id="ProtNLM"/>
    </source>
</evidence>
<gene>
    <name evidence="2" type="ORF">J4E00_22715</name>
</gene>
<keyword evidence="3" id="KW-1185">Reference proteome</keyword>
<feature type="transmembrane region" description="Helical" evidence="1">
    <location>
        <begin position="38"/>
        <end position="55"/>
    </location>
</feature>
<feature type="transmembrane region" description="Helical" evidence="1">
    <location>
        <begin position="125"/>
        <end position="143"/>
    </location>
</feature>
<comment type="caution">
    <text evidence="2">The sequence shown here is derived from an EMBL/GenBank/DDBJ whole genome shotgun (WGS) entry which is preliminary data.</text>
</comment>
<evidence type="ECO:0000256" key="1">
    <source>
        <dbReference type="SAM" id="Phobius"/>
    </source>
</evidence>
<protein>
    <recommendedName>
        <fullName evidence="4">DUF308 domain-containing protein</fullName>
    </recommendedName>
</protein>
<reference evidence="2 3" key="1">
    <citation type="submission" date="2021-03" db="EMBL/GenBank/DDBJ databases">
        <authorList>
            <person name="Kim M.K."/>
        </authorList>
    </citation>
    <scope>NUCLEOTIDE SEQUENCE [LARGE SCALE GENOMIC DNA]</scope>
    <source>
        <strain evidence="2 3">BT442</strain>
    </source>
</reference>